<protein>
    <submittedName>
        <fullName evidence="14">Thermophilic serine proteinase</fullName>
        <ecNumber evidence="14">3.4.21.-</ecNumber>
    </submittedName>
</protein>
<sequence length="3651" mass="392999">MSAASRAYKRLRSLYQMTLRRMQSAPRGGVEAARPVLLDRLEERVLLSGTASLSGLVYSDLDGDGSRDADESAVAQSLVYLDLDRSGSLEWSDQNGNFRWDEGEGDRWTIGDAQGRYHFDDLAADVYAVRLFKPDNLVLTEPAVDEVLISDSFEDGVIDSSIWVGNGNQPTIYTLGEPGPTGETVLRFPATSQVLETLPMDLSAASSLRVTYWWMQGGLEDDPEFGDDIWLEYLDADGEFVQLYRHYGYTSETDDLRQNIVEIDGDLLHDGFVLRFHNRAVSYGVVETDDWFIDDIRVSIPGEQSSLVTLEEGGSAEGVNLGISRRIAPGSPYLLPSGDTGRASDDGITMNNNGTQAERMAFQLDHVAKGETVHLVADNGVDPELILATPVVTTDGTFSFWTDGRTALPDGTYSIRARVLSSFGTWESVESVHPLVVDSEAPRVTVDEVSADTASFRLSGTVSEAGTLVEVALADRTYTPTVAPDLTWEIAAYIFLENGRYDVMATATDRAGNVGSDTTTDELEIVDPSGSISGTVWKDLNDNGVVDEGESGLEGVRVYLNEDDDLTLDWTDQNANGLWDSGEGERWITTDAEGFYRFDRLVIGPHQVLIDAPAGFVQSNPIPHADWSSTYQSASSTVGKIVDVGPLDSIFFMAGSGSIGQYNYETGDYFASVLVGGAVTLHDFDADQAGSLLWITMPSSSTDGSLLRSYELGSGAMQEFALPVEAGEVSEIAVGSDGMVYFAGKPAQSSAVGGFYRFDPATSFATRLFDLSSGADLTRSPEGGVVLIADHHTDSTSLHRFDVGTGQVTGSTSVWSLGSGTVRYEVGPEGELFTTRQNQVTRVYDAGLNEIQVFSSTPLSFIDPARPVLYRGSGSSRLQVLDTVSWQTHMSQWLPASVNDIPYAAITGDGSKLFYSRGSLVYIMENGTGEVRPLSLSLGESLTDHDFALAHVLLREPIDLGWSSDTGSSQQDNITRYNNADDDHRLQFIVDHLQVVGAVQLVASDGVNEDILLDTTIEPAENNGTITTTGDVVLPDGTYDLRLSVLRDAETWFSGMVAATVTIDATPLVVTIDAVETDRLDTVITGTVDGDAHWVSVSFNGRTYQATVTGDGTWSAEISVEGYTPGVYDIEAEAVDVAGNTSTDTTTGELTILNGTNTLTGSVWHDLDGSKDEVDGEPRMANVRVYLDSNRNDVLDWLDGDDDGLWDAGEGERWVLTGADGSYSFDQLPEGRYEVKATTPVGYTATLTPDTDWGAEHVFSDRLPEKILFAPDGVTLYTIQSNNEIRRFDMATMTQLSSYVLPAASIDSFDLSPDGTFLIASTQNGAANHQGILWMVSTQTHVVIGEYTFDLGGFETGVSDVHIDSDGHVYVAPYTAIGLGFGTGPWLLRKLDLQTGAFEVIGNSDVANVTFGQTHDPAQILMQGAINNRSDLALYDTVTDRFVLTSPNGLSNISQVSISPDGQTLAYRVGSAIRLVDRSFNVLTTINTQYVGVFDPNLPYYYTQGSGNESLHVLDASTGATVDSYRAPYSFSYSPTSMTISADGTRIAYSAQSSYNIYYIYALNNGKAFEGVVVEGGGTTAGPDFGFQRTVKPAAPDLRGETDTGTSTTDNLTRRNNGSADETLMFALNGLNAADEVTLLIFPDEGVPYAIGSGVALGAGAFISTDGQTVLEDGTHPIGVQITDRYNTFTYSSPTTHVLSVTIDTIAPVVDVDPLVTDQIRPALSGTLDDTFASVEITLGELSVGAGKPTSTTWQVGAGVFGPLAVGLHDVVARATDRAGNVGIDTTVRELEVITPTAELAGTVWHDLNNDGVFDADEPTLTGVRVYLDDNNNSALDWFDYDLDGSWDANEGERWQLTDDEGNYRFAGLISGGYTVRQQVMDPYVLTAPFGDTVLFEETFETTSFDPSRWAVVSHATIDDVGIDEPSEPYALRLNGDPSYSDYVDTVPIDLSGLANVSLEFAWQQTGGGHEPGYNDNLVVSYLNRYNGRYTLRTLSGSTTGAGTPFGVSQSYLPSSACHDDFSLRFYASDTQRPAGDWFVDDVRLLVPGDGGHRVELDVGERLEDLDFGNFAESVAEGTVWMDLNKNGVRQASDPLLENIRVYLDLDGNGVFDDTEPSVLTDDSGQYRFDEIITGAYSLRVDLPSEYLTVISPEAGVYTFTVYSDEYVGGLDFGLQRTSPFGVVSSDPALGEFTGPDTDYYFVTFNGEVNSSTVQASDFLVDGQHPAGVYVSAPDTVRITLPGTLSSGLHNVILPENRIEDVWGVPNTIFTGFFAVDATGPRIISSSIVEGQELPVGDVTLMLAFDESMGASSVENLDAYALRDSGDNLFVPDHAVYYEATKTAVVRWRGLEEEFYRLAIADSLTDVVGNRLDGEAAWPLPVEGTGDGVPGGAFTVRFTTDVQTSQKVEDWRLLEPVGSHAARAEQRALLGRTGDVDRYTLDVASGNVFSVLARTEDVVRYSLRIVDPSGDVLRLHAGEVAGSALATPVRATETGTYTIELESIWSAGRVDLEILLNGVFEAEEHDDSTNHTADDAQDLSTVFTPLPGTDVQQVKVLGAGEDHVDGHDVSRTQRISGTAYYPNNLYFTFDDLPQTVGDGVLTFVGWGDFDQSNEYAIVTVDNVIFSALVFDLPGYHSNPVTDTISVTQDDLDALLADGSVTLSAGFSTSVSNYGGSYLEVTLSYPSIPPTADWYRVSLEDGESLNLLLESDQVQSGAAIRVYDTDMVEQQATLTAGGKRIELKGFADTTTDGGADDYFVEVTGVVGAYELLVTRNAAIALNGSVSVSADHAEAGVRYVGGVMGPEPEETTKSPVTPPTGASGDEPLLVGFDNLALGQLDAEVYLSSLGLSVLDVYPMVGSALVQAPRVSLLGEADGVSWVDDPAIRYVEPDGALRLHQTLASDPYFGSLWGLHNTGQSFGTHDADIDAPEAWSVFTGTSDVVVAIIDSGIDYNHPDLADNMWRNPGEIPGNGIDDDNNGYVDDVYGIDAANNDSDPMDDNSHGTHVAGTIGAVGNNGIGITGVNWDVEMMALKFLDRYGDGNNSDVIELIDYMVDMKLNHGINIVASNNSWGGSLYSSALMDAIEASNDAGILFVASSGNDRVNTDISGRYPHGYNLPGILAVGSTDRNDRLSSFSNYGVQTVDIAAPGTDIYSTVPGGSYGYKSGTSMASPHVTGAAAMLMAANPNASIFEIKQLLMDTADSVSELTGKIANAGRLNLNTAIQTIGLHTEELDTYTLYMDPGDTIRVSTLTPGDEVGPLVNHLDPMIEIRDAANELLAFDDNSAADGRNAELVYRAEGAGTMTVVVKAAEGTEGIYLLDLSVERAAEVVNTELFYNNSSFDQNDPELNEADLEAIAEDKYPLKPGSEARFTNYTSYDRGINGLMIDISNLKSLPTLSDFVFMTGRSQDASEWTEAPLPTAMLVSEGIGRYDSDRISFSWEDGAITNTWLRVRALSDDNGGSLGLGEDAVFYYGNVIGESGNRADTVVDIFDMLAPLRRIESGGRGSTPNTMPVEVTHPFDYNRDQVLDEKDMAIARGHGSTIANALPLMRAPDSIGSTISAAPPVKLNTRYYYRSFVYPLAQRPDTGGVAVPRYTLLVTRDGIRMVSEDPAAKKGDPGRVSATPSLPQAQRVAYQQQPMSALRQQQLVQQ</sequence>
<dbReference type="InterPro" id="IPR022398">
    <property type="entry name" value="Peptidase_S8_His-AS"/>
</dbReference>
<reference evidence="14 15" key="1">
    <citation type="submission" date="2019-02" db="EMBL/GenBank/DDBJ databases">
        <title>Deep-cultivation of Planctomycetes and their phenomic and genomic characterization uncovers novel biology.</title>
        <authorList>
            <person name="Wiegand S."/>
            <person name="Jogler M."/>
            <person name="Boedeker C."/>
            <person name="Pinto D."/>
            <person name="Vollmers J."/>
            <person name="Rivas-Marin E."/>
            <person name="Kohn T."/>
            <person name="Peeters S.H."/>
            <person name="Heuer A."/>
            <person name="Rast P."/>
            <person name="Oberbeckmann S."/>
            <person name="Bunk B."/>
            <person name="Jeske O."/>
            <person name="Meyerdierks A."/>
            <person name="Storesund J.E."/>
            <person name="Kallscheuer N."/>
            <person name="Luecker S."/>
            <person name="Lage O.M."/>
            <person name="Pohl T."/>
            <person name="Merkel B.J."/>
            <person name="Hornburger P."/>
            <person name="Mueller R.-W."/>
            <person name="Bruemmer F."/>
            <person name="Labrenz M."/>
            <person name="Spormann A.M."/>
            <person name="Op den Camp H."/>
            <person name="Overmann J."/>
            <person name="Amann R."/>
            <person name="Jetten M.S.M."/>
            <person name="Mascher T."/>
            <person name="Medema M.H."/>
            <person name="Devos D.P."/>
            <person name="Kaster A.-K."/>
            <person name="Ovreas L."/>
            <person name="Rohde M."/>
            <person name="Galperin M.Y."/>
            <person name="Jogler C."/>
        </authorList>
    </citation>
    <scope>NUCLEOTIDE SEQUENCE [LARGE SCALE GENOMIC DNA]</scope>
    <source>
        <strain evidence="14 15">Pan265</strain>
    </source>
</reference>
<feature type="region of interest" description="Disordered" evidence="10">
    <location>
        <begin position="1595"/>
        <end position="1617"/>
    </location>
</feature>
<feature type="region of interest" description="Disordered" evidence="10">
    <location>
        <begin position="3609"/>
        <end position="3651"/>
    </location>
</feature>
<dbReference type="Pfam" id="PF19077">
    <property type="entry name" value="Big_13"/>
    <property type="match status" value="1"/>
</dbReference>
<dbReference type="InterPro" id="IPR000209">
    <property type="entry name" value="Peptidase_S8/S53_dom"/>
</dbReference>
<evidence type="ECO:0000259" key="11">
    <source>
        <dbReference type="Pfam" id="PF00082"/>
    </source>
</evidence>
<dbReference type="Pfam" id="PF17210">
    <property type="entry name" value="SdrD_B"/>
    <property type="match status" value="3"/>
</dbReference>
<dbReference type="Proteomes" id="UP000320386">
    <property type="component" value="Chromosome"/>
</dbReference>
<evidence type="ECO:0000256" key="10">
    <source>
        <dbReference type="SAM" id="MobiDB-lite"/>
    </source>
</evidence>
<feature type="compositionally biased region" description="Polar residues" evidence="10">
    <location>
        <begin position="3623"/>
        <end position="3651"/>
    </location>
</feature>
<keyword evidence="4 8" id="KW-0645">Protease</keyword>
<evidence type="ECO:0000256" key="5">
    <source>
        <dbReference type="ARBA" id="ARBA00022729"/>
    </source>
</evidence>
<feature type="region of interest" description="Disordered" evidence="10">
    <location>
        <begin position="2801"/>
        <end position="2821"/>
    </location>
</feature>
<evidence type="ECO:0000256" key="1">
    <source>
        <dbReference type="ARBA" id="ARBA00004613"/>
    </source>
</evidence>
<dbReference type="InterPro" id="IPR015500">
    <property type="entry name" value="Peptidase_S8_subtilisin-rel"/>
</dbReference>
<dbReference type="SUPFAM" id="SSF52743">
    <property type="entry name" value="Subtilisin-like"/>
    <property type="match status" value="1"/>
</dbReference>
<dbReference type="PROSITE" id="PS00137">
    <property type="entry name" value="SUBTILASE_HIS"/>
    <property type="match status" value="1"/>
</dbReference>
<evidence type="ECO:0000259" key="12">
    <source>
        <dbReference type="Pfam" id="PF17210"/>
    </source>
</evidence>
<dbReference type="InterPro" id="IPR051048">
    <property type="entry name" value="Peptidase_S8/S53_subtilisin"/>
</dbReference>
<evidence type="ECO:0000256" key="8">
    <source>
        <dbReference type="PROSITE-ProRule" id="PRU01240"/>
    </source>
</evidence>
<dbReference type="GO" id="GO:0005576">
    <property type="term" value="C:extracellular region"/>
    <property type="evidence" value="ECO:0007669"/>
    <property type="project" value="UniProtKB-SubCell"/>
</dbReference>
<comment type="similarity">
    <text evidence="2 8 9">Belongs to the peptidase S8 family.</text>
</comment>
<dbReference type="SUPFAM" id="SSF50952">
    <property type="entry name" value="Soluble quinoprotein glucose dehydrogenase"/>
    <property type="match status" value="1"/>
</dbReference>
<dbReference type="PROSITE" id="PS51892">
    <property type="entry name" value="SUBTILASE"/>
    <property type="match status" value="1"/>
</dbReference>
<feature type="active site" description="Charge relay system" evidence="8">
    <location>
        <position position="3002"/>
    </location>
</feature>
<evidence type="ECO:0000256" key="9">
    <source>
        <dbReference type="RuleBase" id="RU003355"/>
    </source>
</evidence>
<dbReference type="InterPro" id="IPR023828">
    <property type="entry name" value="Peptidase_S8_Ser-AS"/>
</dbReference>
<evidence type="ECO:0000256" key="3">
    <source>
        <dbReference type="ARBA" id="ARBA00022525"/>
    </source>
</evidence>
<evidence type="ECO:0000259" key="13">
    <source>
        <dbReference type="Pfam" id="PF19077"/>
    </source>
</evidence>
<proteinExistence type="inferred from homology"/>
<dbReference type="OrthoDB" id="252653at2"/>
<gene>
    <name evidence="14" type="ORF">Pan265_17180</name>
</gene>
<evidence type="ECO:0000313" key="15">
    <source>
        <dbReference type="Proteomes" id="UP000320386"/>
    </source>
</evidence>
<dbReference type="Gene3D" id="2.60.40.10">
    <property type="entry name" value="Immunoglobulins"/>
    <property type="match status" value="9"/>
</dbReference>
<dbReference type="GO" id="GO:0006508">
    <property type="term" value="P:proteolysis"/>
    <property type="evidence" value="ECO:0007669"/>
    <property type="project" value="UniProtKB-KW"/>
</dbReference>
<keyword evidence="5" id="KW-0732">Signal</keyword>
<feature type="domain" description="Peptidase S8/S53" evidence="11">
    <location>
        <begin position="2939"/>
        <end position="3204"/>
    </location>
</feature>
<dbReference type="GO" id="GO:0004252">
    <property type="term" value="F:serine-type endopeptidase activity"/>
    <property type="evidence" value="ECO:0007669"/>
    <property type="project" value="UniProtKB-UniRule"/>
</dbReference>
<feature type="domain" description="SD-repeat containing protein B" evidence="12">
    <location>
        <begin position="1800"/>
        <end position="1888"/>
    </location>
</feature>
<dbReference type="PANTHER" id="PTHR43399">
    <property type="entry name" value="SUBTILISIN-RELATED"/>
    <property type="match status" value="1"/>
</dbReference>
<dbReference type="InterPro" id="IPR034204">
    <property type="entry name" value="PfSUB1-like_cat_dom"/>
</dbReference>
<dbReference type="Pfam" id="PF00082">
    <property type="entry name" value="Peptidase_S8"/>
    <property type="match status" value="1"/>
</dbReference>
<name>A0A518BY18_9BACT</name>
<keyword evidence="7 8" id="KW-0720">Serine protease</keyword>
<dbReference type="InterPro" id="IPR033764">
    <property type="entry name" value="Sdr_B"/>
</dbReference>
<dbReference type="Gene3D" id="3.40.50.200">
    <property type="entry name" value="Peptidase S8/S53 domain"/>
    <property type="match status" value="1"/>
</dbReference>
<keyword evidence="6 8" id="KW-0378">Hydrolase</keyword>
<dbReference type="SUPFAM" id="SSF63825">
    <property type="entry name" value="YWTD domain"/>
    <property type="match status" value="1"/>
</dbReference>
<feature type="domain" description="SD-repeat containing protein B" evidence="12">
    <location>
        <begin position="531"/>
        <end position="621"/>
    </location>
</feature>
<dbReference type="InterPro" id="IPR023827">
    <property type="entry name" value="Peptidase_S8_Asp-AS"/>
</dbReference>
<dbReference type="PROSITE" id="PS00138">
    <property type="entry name" value="SUBTILASE_SER"/>
    <property type="match status" value="1"/>
</dbReference>
<evidence type="ECO:0000256" key="2">
    <source>
        <dbReference type="ARBA" id="ARBA00011073"/>
    </source>
</evidence>
<keyword evidence="3" id="KW-0964">Secreted</keyword>
<evidence type="ECO:0000256" key="4">
    <source>
        <dbReference type="ARBA" id="ARBA00022670"/>
    </source>
</evidence>
<feature type="domain" description="SD-repeat containing protein B" evidence="12">
    <location>
        <begin position="2079"/>
        <end position="2149"/>
    </location>
</feature>
<dbReference type="EMBL" id="CP036280">
    <property type="protein sequence ID" value="QDU71862.1"/>
    <property type="molecule type" value="Genomic_DNA"/>
</dbReference>
<dbReference type="PRINTS" id="PR00723">
    <property type="entry name" value="SUBTILISIN"/>
</dbReference>
<dbReference type="InterPro" id="IPR015943">
    <property type="entry name" value="WD40/YVTN_repeat-like_dom_sf"/>
</dbReference>
<evidence type="ECO:0000256" key="6">
    <source>
        <dbReference type="ARBA" id="ARBA00022801"/>
    </source>
</evidence>
<feature type="active site" description="Charge relay system" evidence="8">
    <location>
        <position position="2947"/>
    </location>
</feature>
<dbReference type="InterPro" id="IPR036852">
    <property type="entry name" value="Peptidase_S8/S53_dom_sf"/>
</dbReference>
<organism evidence="14 15">
    <name type="scientific">Mucisphaera calidilacus</name>
    <dbReference type="NCBI Taxonomy" id="2527982"/>
    <lineage>
        <taxon>Bacteria</taxon>
        <taxon>Pseudomonadati</taxon>
        <taxon>Planctomycetota</taxon>
        <taxon>Phycisphaerae</taxon>
        <taxon>Phycisphaerales</taxon>
        <taxon>Phycisphaeraceae</taxon>
        <taxon>Mucisphaera</taxon>
    </lineage>
</organism>
<dbReference type="PROSITE" id="PS00136">
    <property type="entry name" value="SUBTILASE_ASP"/>
    <property type="match status" value="1"/>
</dbReference>
<evidence type="ECO:0000256" key="7">
    <source>
        <dbReference type="ARBA" id="ARBA00022825"/>
    </source>
</evidence>
<dbReference type="RefSeq" id="WP_145446059.1">
    <property type="nucleotide sequence ID" value="NZ_CP036280.1"/>
</dbReference>
<dbReference type="CDD" id="cd07473">
    <property type="entry name" value="Peptidases_S8_Subtilisin_like"/>
    <property type="match status" value="1"/>
</dbReference>
<dbReference type="EC" id="3.4.21.-" evidence="14"/>
<evidence type="ECO:0000313" key="14">
    <source>
        <dbReference type="EMBL" id="QDU71862.1"/>
    </source>
</evidence>
<accession>A0A518BY18</accession>
<dbReference type="NCBIfam" id="NF033510">
    <property type="entry name" value="Ca_tandemer"/>
    <property type="match status" value="2"/>
</dbReference>
<dbReference type="InterPro" id="IPR044016">
    <property type="entry name" value="Big_13"/>
</dbReference>
<feature type="active site" description="Charge relay system" evidence="8">
    <location>
        <position position="3168"/>
    </location>
</feature>
<feature type="compositionally biased region" description="Basic and acidic residues" evidence="10">
    <location>
        <begin position="3609"/>
        <end position="3618"/>
    </location>
</feature>
<dbReference type="InterPro" id="IPR013783">
    <property type="entry name" value="Ig-like_fold"/>
</dbReference>
<feature type="domain" description="Bacterial Ig-like" evidence="13">
    <location>
        <begin position="1085"/>
        <end position="1151"/>
    </location>
</feature>
<dbReference type="Gene3D" id="2.130.10.10">
    <property type="entry name" value="YVTN repeat-like/Quinoprotein amine dehydrogenase"/>
    <property type="match status" value="1"/>
</dbReference>
<dbReference type="PANTHER" id="PTHR43399:SF4">
    <property type="entry name" value="CELL WALL-ASSOCIATED PROTEASE"/>
    <property type="match status" value="1"/>
</dbReference>
<dbReference type="KEGG" id="mcad:Pan265_17180"/>
<comment type="subcellular location">
    <subcellularLocation>
        <location evidence="1">Secreted</location>
    </subcellularLocation>
</comment>
<dbReference type="SUPFAM" id="SSF117074">
    <property type="entry name" value="Hypothetical protein PA1324"/>
    <property type="match status" value="5"/>
</dbReference>
<keyword evidence="15" id="KW-1185">Reference proteome</keyword>
<dbReference type="InterPro" id="IPR011041">
    <property type="entry name" value="Quinoprot_gluc/sorb_DH_b-prop"/>
</dbReference>